<dbReference type="EMBL" id="JASDAP010000018">
    <property type="protein sequence ID" value="KAK1887816.1"/>
    <property type="molecule type" value="Genomic_DNA"/>
</dbReference>
<dbReference type="PANTHER" id="PTHR32428">
    <property type="entry name" value="TARGET OF RAPAMYCIN COMPLEX 2 SUBUNIT BIT61-RELATED"/>
    <property type="match status" value="1"/>
</dbReference>
<accession>A0AAD9BQW6</accession>
<organism evidence="2 3">
    <name type="scientific">Dissostichus eleginoides</name>
    <name type="common">Patagonian toothfish</name>
    <name type="synonym">Dissostichus amissus</name>
    <dbReference type="NCBI Taxonomy" id="100907"/>
    <lineage>
        <taxon>Eukaryota</taxon>
        <taxon>Metazoa</taxon>
        <taxon>Chordata</taxon>
        <taxon>Craniata</taxon>
        <taxon>Vertebrata</taxon>
        <taxon>Euteleostomi</taxon>
        <taxon>Actinopterygii</taxon>
        <taxon>Neopterygii</taxon>
        <taxon>Teleostei</taxon>
        <taxon>Neoteleostei</taxon>
        <taxon>Acanthomorphata</taxon>
        <taxon>Eupercaria</taxon>
        <taxon>Perciformes</taxon>
        <taxon>Notothenioidei</taxon>
        <taxon>Nototheniidae</taxon>
        <taxon>Dissostichus</taxon>
    </lineage>
</organism>
<dbReference type="PANTHER" id="PTHR32428:SF3">
    <property type="entry name" value="PROLINE-RICH PROTEIN 5-LIKE"/>
    <property type="match status" value="1"/>
</dbReference>
<dbReference type="GO" id="GO:0038203">
    <property type="term" value="P:TORC2 signaling"/>
    <property type="evidence" value="ECO:0007669"/>
    <property type="project" value="TreeGrafter"/>
</dbReference>
<dbReference type="Proteomes" id="UP001228049">
    <property type="component" value="Unassembled WGS sequence"/>
</dbReference>
<sequence length="99" mass="11121">MQVFQGSALQTNELFTLNESIRWLLKTEVGSFITDYFQNQLLTRGLSEVLDQVQLHSGDEQLVVLGNGVHDAPSLEFCQLERLVEVVVTPFIRDALLTG</sequence>
<keyword evidence="3" id="KW-1185">Reference proteome</keyword>
<dbReference type="GO" id="GO:0031932">
    <property type="term" value="C:TORC2 complex"/>
    <property type="evidence" value="ECO:0007669"/>
    <property type="project" value="TreeGrafter"/>
</dbReference>
<evidence type="ECO:0000313" key="2">
    <source>
        <dbReference type="EMBL" id="KAK1887816.1"/>
    </source>
</evidence>
<dbReference type="AlphaFoldDB" id="A0AAD9BQW6"/>
<dbReference type="InterPro" id="IPR013745">
    <property type="entry name" value="Bit61/PRR5"/>
</dbReference>
<comment type="similarity">
    <text evidence="1">Belongs to the PROTOR family.</text>
</comment>
<evidence type="ECO:0000256" key="1">
    <source>
        <dbReference type="ARBA" id="ARBA00010453"/>
    </source>
</evidence>
<gene>
    <name evidence="2" type="ORF">KUDE01_028603</name>
</gene>
<reference evidence="2" key="1">
    <citation type="submission" date="2023-04" db="EMBL/GenBank/DDBJ databases">
        <title>Chromosome-level genome of Chaenocephalus aceratus.</title>
        <authorList>
            <person name="Park H."/>
        </authorList>
    </citation>
    <scope>NUCLEOTIDE SEQUENCE</scope>
    <source>
        <strain evidence="2">DE</strain>
        <tissue evidence="2">Muscle</tissue>
    </source>
</reference>
<comment type="caution">
    <text evidence="2">The sequence shown here is derived from an EMBL/GenBank/DDBJ whole genome shotgun (WGS) entry which is preliminary data.</text>
</comment>
<proteinExistence type="inferred from homology"/>
<protein>
    <submittedName>
        <fullName evidence="2">Proline-rich protein 5-like</fullName>
    </submittedName>
</protein>
<evidence type="ECO:0000313" key="3">
    <source>
        <dbReference type="Proteomes" id="UP001228049"/>
    </source>
</evidence>
<name>A0AAD9BQW6_DISEL</name>